<keyword evidence="8" id="KW-0694">RNA-binding</keyword>
<dbReference type="PANTHER" id="PTHR46173:SF1">
    <property type="entry name" value="CCA TRNA NUCLEOTIDYLTRANSFERASE 1, MITOCHONDRIAL"/>
    <property type="match status" value="1"/>
</dbReference>
<evidence type="ECO:0000256" key="8">
    <source>
        <dbReference type="RuleBase" id="RU003953"/>
    </source>
</evidence>
<dbReference type="Gene3D" id="1.10.3090.10">
    <property type="entry name" value="cca-adding enzyme, domain 2"/>
    <property type="match status" value="1"/>
</dbReference>
<evidence type="ECO:0000256" key="2">
    <source>
        <dbReference type="ARBA" id="ARBA00022679"/>
    </source>
</evidence>
<reference evidence="11 12" key="1">
    <citation type="journal article" date="2014" name="Antonie Van Leeuwenhoek">
        <title>Hyphomonas beringensis sp. nov. and Hyphomonas chukchiensis sp. nov., isolated from surface seawater of the Bering Sea and Chukchi Sea.</title>
        <authorList>
            <person name="Li C."/>
            <person name="Lai Q."/>
            <person name="Li G."/>
            <person name="Dong C."/>
            <person name="Wang J."/>
            <person name="Liao Y."/>
            <person name="Shao Z."/>
        </authorList>
    </citation>
    <scope>NUCLEOTIDE SEQUENCE [LARGE SCALE GENOMIC DNA]</scope>
    <source>
        <strain evidence="11 12">VP2</strain>
    </source>
</reference>
<dbReference type="Gene3D" id="3.30.460.10">
    <property type="entry name" value="Beta Polymerase, domain 2"/>
    <property type="match status" value="1"/>
</dbReference>
<keyword evidence="3" id="KW-0819">tRNA processing</keyword>
<evidence type="ECO:0000313" key="12">
    <source>
        <dbReference type="Proteomes" id="UP000024816"/>
    </source>
</evidence>
<dbReference type="Pfam" id="PF12627">
    <property type="entry name" value="PolyA_pol_RNAbd"/>
    <property type="match status" value="1"/>
</dbReference>
<dbReference type="SUPFAM" id="SSF81891">
    <property type="entry name" value="Poly A polymerase C-terminal region-like"/>
    <property type="match status" value="1"/>
</dbReference>
<dbReference type="InterPro" id="IPR043519">
    <property type="entry name" value="NT_sf"/>
</dbReference>
<gene>
    <name evidence="11" type="ORF">HJA_17063</name>
</gene>
<dbReference type="EMBL" id="ARYJ01000019">
    <property type="protein sequence ID" value="KCZ83323.1"/>
    <property type="molecule type" value="Genomic_DNA"/>
</dbReference>
<evidence type="ECO:0000256" key="4">
    <source>
        <dbReference type="ARBA" id="ARBA00022695"/>
    </source>
</evidence>
<dbReference type="GO" id="GO:0000166">
    <property type="term" value="F:nucleotide binding"/>
    <property type="evidence" value="ECO:0007669"/>
    <property type="project" value="UniProtKB-KW"/>
</dbReference>
<evidence type="ECO:0000259" key="9">
    <source>
        <dbReference type="Pfam" id="PF01743"/>
    </source>
</evidence>
<keyword evidence="4" id="KW-0548">Nucleotidyltransferase</keyword>
<dbReference type="GO" id="GO:0000049">
    <property type="term" value="F:tRNA binding"/>
    <property type="evidence" value="ECO:0007669"/>
    <property type="project" value="TreeGrafter"/>
</dbReference>
<name>A0A059F655_9PROT</name>
<keyword evidence="5" id="KW-0479">Metal-binding</keyword>
<dbReference type="Proteomes" id="UP000024816">
    <property type="component" value="Unassembled WGS sequence"/>
</dbReference>
<dbReference type="PANTHER" id="PTHR46173">
    <property type="entry name" value="CCA TRNA NUCLEOTIDYLTRANSFERASE 1, MITOCHONDRIAL"/>
    <property type="match status" value="1"/>
</dbReference>
<dbReference type="CDD" id="cd05398">
    <property type="entry name" value="NT_ClassII-CCAase"/>
    <property type="match status" value="1"/>
</dbReference>
<evidence type="ECO:0000256" key="6">
    <source>
        <dbReference type="ARBA" id="ARBA00022741"/>
    </source>
</evidence>
<comment type="cofactor">
    <cofactor evidence="1">
        <name>Mg(2+)</name>
        <dbReference type="ChEBI" id="CHEBI:18420"/>
    </cofactor>
</comment>
<dbReference type="GO" id="GO:0016779">
    <property type="term" value="F:nucleotidyltransferase activity"/>
    <property type="evidence" value="ECO:0007669"/>
    <property type="project" value="UniProtKB-KW"/>
</dbReference>
<keyword evidence="12" id="KW-1185">Reference proteome</keyword>
<dbReference type="PATRIC" id="fig|1280952.3.peg.3412"/>
<sequence>MARTDEVPQQITADWLDASGTRAVMAALEAARPGGARFVGGCVRNTLRGIPADDIDIATQILPEDVMTAMKAAGIRALPTGIEHGTVTAIVGGKPFEITSLRRDVETDGRRAVVAFTEDWAEDAQRRDFRLNAIYAGSDGTLHEVVPGSIADALAGRVIFIGDGDQRLKEDYLRILRFFRFNAWYGAEVDAEGLAACTRQKDGLAKIARERIWKELKRLLEAPDPSDAMLAMEESGVLAAILPEASAGDLPALVSAEQGEGLGPDPLQRLMALLPRRLREVREVSRVLRLSNAERDRLAAWADPALPHVGTFSAADLAEAFYRHGIEAICDRALIEAANGAGESLKLVLASAARWSRPVFPLGGADALAAGLSGPEVGKALAEAEEAWIASGFTLPREALLARLSRLD</sequence>
<dbReference type="GO" id="GO:0046872">
    <property type="term" value="F:metal ion binding"/>
    <property type="evidence" value="ECO:0007669"/>
    <property type="project" value="UniProtKB-KW"/>
</dbReference>
<keyword evidence="7" id="KW-0460">Magnesium</keyword>
<evidence type="ECO:0000256" key="3">
    <source>
        <dbReference type="ARBA" id="ARBA00022694"/>
    </source>
</evidence>
<dbReference type="GO" id="GO:0008033">
    <property type="term" value="P:tRNA processing"/>
    <property type="evidence" value="ECO:0007669"/>
    <property type="project" value="UniProtKB-KW"/>
</dbReference>
<evidence type="ECO:0000256" key="5">
    <source>
        <dbReference type="ARBA" id="ARBA00022723"/>
    </source>
</evidence>
<dbReference type="AlphaFoldDB" id="A0A059F655"/>
<feature type="domain" description="Poly A polymerase head" evidence="9">
    <location>
        <begin position="36"/>
        <end position="148"/>
    </location>
</feature>
<evidence type="ECO:0000313" key="11">
    <source>
        <dbReference type="EMBL" id="KCZ83323.1"/>
    </source>
</evidence>
<accession>A0A059F655</accession>
<dbReference type="Pfam" id="PF01743">
    <property type="entry name" value="PolyA_pol"/>
    <property type="match status" value="1"/>
</dbReference>
<comment type="caution">
    <text evidence="11">The sequence shown here is derived from an EMBL/GenBank/DDBJ whole genome shotgun (WGS) entry which is preliminary data.</text>
</comment>
<dbReference type="InterPro" id="IPR002646">
    <property type="entry name" value="PolA_pol_head_dom"/>
</dbReference>
<feature type="domain" description="tRNA nucleotidyltransferase/poly(A) polymerase RNA and SrmB- binding" evidence="10">
    <location>
        <begin position="189"/>
        <end position="246"/>
    </location>
</feature>
<proteinExistence type="inferred from homology"/>
<keyword evidence="6" id="KW-0547">Nucleotide-binding</keyword>
<organism evidence="11 12">
    <name type="scientific">Hyphomonas jannaschiana VP2</name>
    <dbReference type="NCBI Taxonomy" id="1280952"/>
    <lineage>
        <taxon>Bacteria</taxon>
        <taxon>Pseudomonadati</taxon>
        <taxon>Pseudomonadota</taxon>
        <taxon>Alphaproteobacteria</taxon>
        <taxon>Hyphomonadales</taxon>
        <taxon>Hyphomonadaceae</taxon>
        <taxon>Hyphomonas</taxon>
    </lineage>
</organism>
<dbReference type="STRING" id="1280952.HJA_17063"/>
<dbReference type="InterPro" id="IPR032828">
    <property type="entry name" value="PolyA_RNA-bd"/>
</dbReference>
<evidence type="ECO:0000256" key="7">
    <source>
        <dbReference type="ARBA" id="ARBA00022842"/>
    </source>
</evidence>
<evidence type="ECO:0000256" key="1">
    <source>
        <dbReference type="ARBA" id="ARBA00001946"/>
    </source>
</evidence>
<dbReference type="RefSeq" id="WP_241764396.1">
    <property type="nucleotide sequence ID" value="NZ_ARYJ01000019.1"/>
</dbReference>
<dbReference type="SUPFAM" id="SSF81301">
    <property type="entry name" value="Nucleotidyltransferase"/>
    <property type="match status" value="1"/>
</dbReference>
<protein>
    <submittedName>
        <fullName evidence="11">tRNA nucleotidyltransferase/poly(A) polymerase family protein</fullName>
    </submittedName>
</protein>
<keyword evidence="2 8" id="KW-0808">Transferase</keyword>
<comment type="similarity">
    <text evidence="8">Belongs to the tRNA nucleotidyltransferase/poly(A) polymerase family.</text>
</comment>
<evidence type="ECO:0000259" key="10">
    <source>
        <dbReference type="Pfam" id="PF12627"/>
    </source>
</evidence>
<dbReference type="eggNOG" id="COG0617">
    <property type="taxonomic scope" value="Bacteria"/>
</dbReference>
<dbReference type="InterPro" id="IPR050264">
    <property type="entry name" value="Bact_CCA-adding_enz_type3_sf"/>
</dbReference>